<keyword evidence="4" id="KW-1185">Reference proteome</keyword>
<dbReference type="EMBL" id="BPLR01012368">
    <property type="protein sequence ID" value="GIY53483.1"/>
    <property type="molecule type" value="Genomic_DNA"/>
</dbReference>
<name>A0AAV4U6N3_CAEEX</name>
<feature type="transmembrane region" description="Helical" evidence="2">
    <location>
        <begin position="110"/>
        <end position="130"/>
    </location>
</feature>
<dbReference type="AlphaFoldDB" id="A0AAV4U6N3"/>
<organism evidence="3 4">
    <name type="scientific">Caerostris extrusa</name>
    <name type="common">Bark spider</name>
    <name type="synonym">Caerostris bankana</name>
    <dbReference type="NCBI Taxonomy" id="172846"/>
    <lineage>
        <taxon>Eukaryota</taxon>
        <taxon>Metazoa</taxon>
        <taxon>Ecdysozoa</taxon>
        <taxon>Arthropoda</taxon>
        <taxon>Chelicerata</taxon>
        <taxon>Arachnida</taxon>
        <taxon>Araneae</taxon>
        <taxon>Araneomorphae</taxon>
        <taxon>Entelegynae</taxon>
        <taxon>Araneoidea</taxon>
        <taxon>Araneidae</taxon>
        <taxon>Caerostris</taxon>
    </lineage>
</organism>
<evidence type="ECO:0000256" key="2">
    <source>
        <dbReference type="SAM" id="Phobius"/>
    </source>
</evidence>
<evidence type="ECO:0000313" key="4">
    <source>
        <dbReference type="Proteomes" id="UP001054945"/>
    </source>
</evidence>
<feature type="non-terminal residue" evidence="3">
    <location>
        <position position="1"/>
    </location>
</feature>
<keyword evidence="2" id="KW-0812">Transmembrane</keyword>
<evidence type="ECO:0000313" key="3">
    <source>
        <dbReference type="EMBL" id="GIY53483.1"/>
    </source>
</evidence>
<keyword evidence="2" id="KW-0472">Membrane</keyword>
<evidence type="ECO:0000256" key="1">
    <source>
        <dbReference type="SAM" id="MobiDB-lite"/>
    </source>
</evidence>
<proteinExistence type="predicted"/>
<feature type="compositionally biased region" description="Polar residues" evidence="1">
    <location>
        <begin position="56"/>
        <end position="66"/>
    </location>
</feature>
<protein>
    <submittedName>
        <fullName evidence="3">Uncharacterized protein</fullName>
    </submittedName>
</protein>
<dbReference type="Proteomes" id="UP001054945">
    <property type="component" value="Unassembled WGS sequence"/>
</dbReference>
<accession>A0AAV4U6N3</accession>
<sequence>RRLRQRGRDPTPSPTSTVEPDGWTASPTDLRIQGHRQDQRARDRRQRPGCAALINSLPTPGPSRSSAHCAPAPPLRCRRKAPHGAVARAVAYGGVIGHGAGLRYGAPLGLGYGAGLGLGCGAGSLVLVMVQVSDLLAVSMGWSWIGSWRSPWT</sequence>
<keyword evidence="2" id="KW-1133">Transmembrane helix</keyword>
<reference evidence="3 4" key="1">
    <citation type="submission" date="2021-06" db="EMBL/GenBank/DDBJ databases">
        <title>Caerostris extrusa draft genome.</title>
        <authorList>
            <person name="Kono N."/>
            <person name="Arakawa K."/>
        </authorList>
    </citation>
    <scope>NUCLEOTIDE SEQUENCE [LARGE SCALE GENOMIC DNA]</scope>
</reference>
<gene>
    <name evidence="3" type="ORF">CEXT_392441</name>
</gene>
<comment type="caution">
    <text evidence="3">The sequence shown here is derived from an EMBL/GenBank/DDBJ whole genome shotgun (WGS) entry which is preliminary data.</text>
</comment>
<feature type="region of interest" description="Disordered" evidence="1">
    <location>
        <begin position="1"/>
        <end position="71"/>
    </location>
</feature>